<evidence type="ECO:0000256" key="6">
    <source>
        <dbReference type="ARBA" id="ARBA00023010"/>
    </source>
</evidence>
<dbReference type="InterPro" id="IPR007758">
    <property type="entry name" value="Nucleoporin_NSP1_C"/>
</dbReference>
<evidence type="ECO:0000313" key="12">
    <source>
        <dbReference type="EMBL" id="JAS12873.1"/>
    </source>
</evidence>
<keyword evidence="3" id="KW-0813">Transport</keyword>
<feature type="region of interest" description="Disordered" evidence="10">
    <location>
        <begin position="85"/>
        <end position="144"/>
    </location>
</feature>
<feature type="coiled-coil region" evidence="9">
    <location>
        <begin position="330"/>
        <end position="357"/>
    </location>
</feature>
<feature type="domain" description="Nucleoporin NSP1-like C-terminal" evidence="11">
    <location>
        <begin position="221"/>
        <end position="315"/>
    </location>
</feature>
<comment type="subcellular location">
    <subcellularLocation>
        <location evidence="1">Nucleus</location>
        <location evidence="1">Nuclear pore complex</location>
    </subcellularLocation>
</comment>
<keyword evidence="7" id="KW-0906">Nuclear pore complex</keyword>
<keyword evidence="6" id="KW-0811">Translocation</keyword>
<evidence type="ECO:0000313" key="13">
    <source>
        <dbReference type="EMBL" id="JAS12929.1"/>
    </source>
</evidence>
<dbReference type="PANTHER" id="PTHR12084:SF0">
    <property type="entry name" value="NUCLEAR PORE GLYCOPROTEIN P62"/>
    <property type="match status" value="1"/>
</dbReference>
<dbReference type="GO" id="GO:0005543">
    <property type="term" value="F:phospholipid binding"/>
    <property type="evidence" value="ECO:0007669"/>
    <property type="project" value="TreeGrafter"/>
</dbReference>
<evidence type="ECO:0000256" key="8">
    <source>
        <dbReference type="ARBA" id="ARBA00023242"/>
    </source>
</evidence>
<dbReference type="EMBL" id="GEDC01018174">
    <property type="protein sequence ID" value="JAS19124.1"/>
    <property type="molecule type" value="Transcribed_RNA"/>
</dbReference>
<keyword evidence="8" id="KW-0539">Nucleus</keyword>
<dbReference type="GO" id="GO:0051028">
    <property type="term" value="P:mRNA transport"/>
    <property type="evidence" value="ECO:0007669"/>
    <property type="project" value="UniProtKB-KW"/>
</dbReference>
<dbReference type="GO" id="GO:0017056">
    <property type="term" value="F:structural constituent of nuclear pore"/>
    <property type="evidence" value="ECO:0007669"/>
    <property type="project" value="InterPro"/>
</dbReference>
<dbReference type="EMBL" id="GEDC01024369">
    <property type="protein sequence ID" value="JAS12929.1"/>
    <property type="molecule type" value="Transcribed_RNA"/>
</dbReference>
<comment type="similarity">
    <text evidence="2">Belongs to the nucleoporin NSP1/NUP62 family.</text>
</comment>
<evidence type="ECO:0000256" key="5">
    <source>
        <dbReference type="ARBA" id="ARBA00022927"/>
    </source>
</evidence>
<dbReference type="GO" id="GO:0044613">
    <property type="term" value="C:nuclear pore central transport channel"/>
    <property type="evidence" value="ECO:0007669"/>
    <property type="project" value="TreeGrafter"/>
</dbReference>
<sequence>STTFSLGQTPVTQSTGFSLGQTPATQSGFSLGQTSNAQQTGASLGQTVTTQSTGFSLNQTSSTGFSFGQTPTTQTTTFPLAQSKQTTGLLSNQSSATATSGFASGQTSTTQSSALSLGQTPTVQPSGFSLGPTPTATTTSGSPLSSNSSIAPIAFVTQNSTQISTIAPIPSSAPLFSTTTSASTGFKLSTPVTSSIPSIGSAVTSSTAAVTTTVSSLTIPAPLAAINFNQLQETINKWKLDLEEQEKMFLAQATQVNAWDHLLLNNSDKIIALNNEVATMRLQQDQLDHELNFILSQQGELEECLTSLEKEISNRPINSDSDREDIYLKAEGMDTQLKQMSEDLKEVIDQLNETTRNQDNTDPIVQIGRILNAHMNSLQWIDQNTTNIQNELHRVQEHQRSDRSLRIRYD</sequence>
<feature type="region of interest" description="Disordered" evidence="10">
    <location>
        <begin position="1"/>
        <end position="45"/>
    </location>
</feature>
<evidence type="ECO:0000256" key="3">
    <source>
        <dbReference type="ARBA" id="ARBA00022448"/>
    </source>
</evidence>
<feature type="compositionally biased region" description="Low complexity" evidence="10">
    <location>
        <begin position="93"/>
        <end position="120"/>
    </location>
</feature>
<evidence type="ECO:0000256" key="2">
    <source>
        <dbReference type="ARBA" id="ARBA00005911"/>
    </source>
</evidence>
<evidence type="ECO:0000256" key="4">
    <source>
        <dbReference type="ARBA" id="ARBA00022816"/>
    </source>
</evidence>
<name>A0A1B6D0D0_9HEMI</name>
<evidence type="ECO:0000256" key="1">
    <source>
        <dbReference type="ARBA" id="ARBA00004567"/>
    </source>
</evidence>
<dbReference type="FunFam" id="1.20.5.170:FF:000040">
    <property type="entry name" value="Nuclear pore glycoprotein p62"/>
    <property type="match status" value="1"/>
</dbReference>
<proteinExistence type="inferred from homology"/>
<gene>
    <name evidence="12" type="ORF">g.7175</name>
    <name evidence="14" type="ORF">g.7179</name>
    <name evidence="13" type="ORF">g.7183</name>
</gene>
<evidence type="ECO:0000313" key="14">
    <source>
        <dbReference type="EMBL" id="JAS19124.1"/>
    </source>
</evidence>
<dbReference type="EMBL" id="GEDC01024425">
    <property type="protein sequence ID" value="JAS12873.1"/>
    <property type="molecule type" value="Transcribed_RNA"/>
</dbReference>
<dbReference type="InterPro" id="IPR026010">
    <property type="entry name" value="NSP1/NUP62"/>
</dbReference>
<evidence type="ECO:0000259" key="11">
    <source>
        <dbReference type="Pfam" id="PF05064"/>
    </source>
</evidence>
<keyword evidence="9" id="KW-0175">Coiled coil</keyword>
<dbReference type="PANTHER" id="PTHR12084">
    <property type="entry name" value="NUCLEAR PORE GLYCOPROTEIN P62-RELATED"/>
    <property type="match status" value="1"/>
</dbReference>
<feature type="non-terminal residue" evidence="14">
    <location>
        <position position="1"/>
    </location>
</feature>
<accession>A0A1B6D0D0</accession>
<organism evidence="14">
    <name type="scientific">Clastoptera arizonana</name>
    <name type="common">Arizona spittle bug</name>
    <dbReference type="NCBI Taxonomy" id="38151"/>
    <lineage>
        <taxon>Eukaryota</taxon>
        <taxon>Metazoa</taxon>
        <taxon>Ecdysozoa</taxon>
        <taxon>Arthropoda</taxon>
        <taxon>Hexapoda</taxon>
        <taxon>Insecta</taxon>
        <taxon>Pterygota</taxon>
        <taxon>Neoptera</taxon>
        <taxon>Paraneoptera</taxon>
        <taxon>Hemiptera</taxon>
        <taxon>Auchenorrhyncha</taxon>
        <taxon>Cercopoidea</taxon>
        <taxon>Clastopteridae</taxon>
        <taxon>Clastoptera</taxon>
    </lineage>
</organism>
<dbReference type="AlphaFoldDB" id="A0A1B6D0D0"/>
<dbReference type="Pfam" id="PF05064">
    <property type="entry name" value="Nsp1_C"/>
    <property type="match status" value="1"/>
</dbReference>
<protein>
    <recommendedName>
        <fullName evidence="11">Nucleoporin NSP1-like C-terminal domain-containing protein</fullName>
    </recommendedName>
</protein>
<dbReference type="GO" id="GO:0006405">
    <property type="term" value="P:RNA export from nucleus"/>
    <property type="evidence" value="ECO:0007669"/>
    <property type="project" value="TreeGrafter"/>
</dbReference>
<feature type="compositionally biased region" description="Low complexity" evidence="10">
    <location>
        <begin position="129"/>
        <end position="144"/>
    </location>
</feature>
<dbReference type="Gene3D" id="1.20.5.170">
    <property type="match status" value="1"/>
</dbReference>
<reference evidence="14" key="1">
    <citation type="submission" date="2015-12" db="EMBL/GenBank/DDBJ databases">
        <title>De novo transcriptome assembly of four potential Pierce s Disease insect vectors from Arizona vineyards.</title>
        <authorList>
            <person name="Tassone E.E."/>
        </authorList>
    </citation>
    <scope>NUCLEOTIDE SEQUENCE</scope>
</reference>
<evidence type="ECO:0000256" key="9">
    <source>
        <dbReference type="SAM" id="Coils"/>
    </source>
</evidence>
<dbReference type="GO" id="GO:0006606">
    <property type="term" value="P:protein import into nucleus"/>
    <property type="evidence" value="ECO:0007669"/>
    <property type="project" value="TreeGrafter"/>
</dbReference>
<keyword evidence="4" id="KW-0509">mRNA transport</keyword>
<evidence type="ECO:0000256" key="7">
    <source>
        <dbReference type="ARBA" id="ARBA00023132"/>
    </source>
</evidence>
<evidence type="ECO:0000256" key="10">
    <source>
        <dbReference type="SAM" id="MobiDB-lite"/>
    </source>
</evidence>
<keyword evidence="5" id="KW-0653">Protein transport</keyword>